<protein>
    <submittedName>
        <fullName evidence="2">Uncharacterized protein</fullName>
    </submittedName>
</protein>
<gene>
    <name evidence="2" type="ORF">Pmani_005347</name>
</gene>
<dbReference type="AlphaFoldDB" id="A0AAE1QBV8"/>
<dbReference type="Proteomes" id="UP001292094">
    <property type="component" value="Unassembled WGS sequence"/>
</dbReference>
<name>A0AAE1QBV8_9EUCA</name>
<sequence length="109" mass="11763">MGNQCSRQARHQKIEPSDKLPPPQPGGHRFTTPTTDVIKASCPGDVELTDTLSLEEETPAGGRHTQRTCQLTLVLCCTYLTPTCQHSCAWKSLTTSPASTSPRSPCAIV</sequence>
<keyword evidence="3" id="KW-1185">Reference proteome</keyword>
<reference evidence="2" key="1">
    <citation type="submission" date="2023-11" db="EMBL/GenBank/DDBJ databases">
        <title>Genome assemblies of two species of porcelain crab, Petrolisthes cinctipes and Petrolisthes manimaculis (Anomura: Porcellanidae).</title>
        <authorList>
            <person name="Angst P."/>
        </authorList>
    </citation>
    <scope>NUCLEOTIDE SEQUENCE</scope>
    <source>
        <strain evidence="2">PB745_02</strain>
        <tissue evidence="2">Gill</tissue>
    </source>
</reference>
<evidence type="ECO:0000313" key="2">
    <source>
        <dbReference type="EMBL" id="KAK4324000.1"/>
    </source>
</evidence>
<feature type="region of interest" description="Disordered" evidence="1">
    <location>
        <begin position="1"/>
        <end position="36"/>
    </location>
</feature>
<dbReference type="EMBL" id="JAWZYT010000393">
    <property type="protein sequence ID" value="KAK4324000.1"/>
    <property type="molecule type" value="Genomic_DNA"/>
</dbReference>
<proteinExistence type="predicted"/>
<comment type="caution">
    <text evidence="2">The sequence shown here is derived from an EMBL/GenBank/DDBJ whole genome shotgun (WGS) entry which is preliminary data.</text>
</comment>
<evidence type="ECO:0000256" key="1">
    <source>
        <dbReference type="SAM" id="MobiDB-lite"/>
    </source>
</evidence>
<evidence type="ECO:0000313" key="3">
    <source>
        <dbReference type="Proteomes" id="UP001292094"/>
    </source>
</evidence>
<accession>A0AAE1QBV8</accession>
<organism evidence="2 3">
    <name type="scientific">Petrolisthes manimaculis</name>
    <dbReference type="NCBI Taxonomy" id="1843537"/>
    <lineage>
        <taxon>Eukaryota</taxon>
        <taxon>Metazoa</taxon>
        <taxon>Ecdysozoa</taxon>
        <taxon>Arthropoda</taxon>
        <taxon>Crustacea</taxon>
        <taxon>Multicrustacea</taxon>
        <taxon>Malacostraca</taxon>
        <taxon>Eumalacostraca</taxon>
        <taxon>Eucarida</taxon>
        <taxon>Decapoda</taxon>
        <taxon>Pleocyemata</taxon>
        <taxon>Anomura</taxon>
        <taxon>Galatheoidea</taxon>
        <taxon>Porcellanidae</taxon>
        <taxon>Petrolisthes</taxon>
    </lineage>
</organism>